<evidence type="ECO:0008006" key="4">
    <source>
        <dbReference type="Google" id="ProtNLM"/>
    </source>
</evidence>
<feature type="transmembrane region" description="Helical" evidence="1">
    <location>
        <begin position="237"/>
        <end position="255"/>
    </location>
</feature>
<feature type="transmembrane region" description="Helical" evidence="1">
    <location>
        <begin position="340"/>
        <end position="364"/>
    </location>
</feature>
<dbReference type="AlphaFoldDB" id="A0A4Q1BYS7"/>
<feature type="transmembrane region" description="Helical" evidence="1">
    <location>
        <begin position="86"/>
        <end position="105"/>
    </location>
</feature>
<sequence>MSSFINITPLKKLNTFCVASVIYISASPLFENVEKIIFTTIFLLPFLLFKKIKFAQFNFLILILFLLLLFFYGFLLDTIYSKEIDIISFGFFISILLSYFLSCLVTKEHYFYANEILVHWSLMFGIPIFVLISFYPAILNYALTYDYGGYYHKTFIVTNIHYTEDDQLSERFVGFGREPGITQLFYIIAFWSRLRRSGRITFPIVLIFVAILIGRSTAGFFILIIVILTTMPIKNNLKFLIFISPIFLYFLFQQFNYHLENKLVGSESFIYRYERYYNFFSNDIKIILFGFGNTYYKNYLSAADLGGWDTFLQLSQRYGIISFILLSYILYVNNKKYLTVFLIIFITFFSQLIWFYPAIAFFFFRDNLGSALRGTQVKLAHENL</sequence>
<dbReference type="EMBL" id="SDHY01000005">
    <property type="protein sequence ID" value="RXK48272.1"/>
    <property type="molecule type" value="Genomic_DNA"/>
</dbReference>
<feature type="transmembrane region" description="Helical" evidence="1">
    <location>
        <begin position="204"/>
        <end position="231"/>
    </location>
</feature>
<gene>
    <name evidence="2" type="ORF">ESB04_09520</name>
</gene>
<evidence type="ECO:0000256" key="1">
    <source>
        <dbReference type="SAM" id="Phobius"/>
    </source>
</evidence>
<feature type="transmembrane region" description="Helical" evidence="1">
    <location>
        <begin position="316"/>
        <end position="333"/>
    </location>
</feature>
<feature type="transmembrane region" description="Helical" evidence="1">
    <location>
        <begin position="59"/>
        <end position="80"/>
    </location>
</feature>
<reference evidence="2 3" key="1">
    <citation type="submission" date="2019-01" db="EMBL/GenBank/DDBJ databases">
        <title>Cytophagaceae bacterium strain CAR-16.</title>
        <authorList>
            <person name="Chen W.-M."/>
        </authorList>
    </citation>
    <scope>NUCLEOTIDE SEQUENCE [LARGE SCALE GENOMIC DNA]</scope>
    <source>
        <strain evidence="2 3">CAR-16</strain>
    </source>
</reference>
<protein>
    <recommendedName>
        <fullName evidence="4">O-antigen ligase domain-containing protein</fullName>
    </recommendedName>
</protein>
<dbReference type="OrthoDB" id="2514218at2"/>
<dbReference type="Proteomes" id="UP000289455">
    <property type="component" value="Unassembled WGS sequence"/>
</dbReference>
<keyword evidence="3" id="KW-1185">Reference proteome</keyword>
<keyword evidence="1" id="KW-0812">Transmembrane</keyword>
<organism evidence="2 3">
    <name type="scientific">Aquirufa rosea</name>
    <dbReference type="NCBI Taxonomy" id="2509241"/>
    <lineage>
        <taxon>Bacteria</taxon>
        <taxon>Pseudomonadati</taxon>
        <taxon>Bacteroidota</taxon>
        <taxon>Cytophagia</taxon>
        <taxon>Cytophagales</taxon>
        <taxon>Flectobacillaceae</taxon>
        <taxon>Aquirufa</taxon>
    </lineage>
</organism>
<evidence type="ECO:0000313" key="3">
    <source>
        <dbReference type="Proteomes" id="UP000289455"/>
    </source>
</evidence>
<proteinExistence type="predicted"/>
<accession>A0A4Q1BYS7</accession>
<feature type="transmembrane region" description="Helical" evidence="1">
    <location>
        <begin position="12"/>
        <end position="30"/>
    </location>
</feature>
<feature type="transmembrane region" description="Helical" evidence="1">
    <location>
        <begin position="117"/>
        <end position="138"/>
    </location>
</feature>
<name>A0A4Q1BYS7_9BACT</name>
<dbReference type="RefSeq" id="WP_129027502.1">
    <property type="nucleotide sequence ID" value="NZ_SDHY01000005.1"/>
</dbReference>
<comment type="caution">
    <text evidence="2">The sequence shown here is derived from an EMBL/GenBank/DDBJ whole genome shotgun (WGS) entry which is preliminary data.</text>
</comment>
<evidence type="ECO:0000313" key="2">
    <source>
        <dbReference type="EMBL" id="RXK48272.1"/>
    </source>
</evidence>
<keyword evidence="1" id="KW-0472">Membrane</keyword>
<keyword evidence="1" id="KW-1133">Transmembrane helix</keyword>
<feature type="transmembrane region" description="Helical" evidence="1">
    <location>
        <begin position="36"/>
        <end position="52"/>
    </location>
</feature>